<keyword evidence="2" id="KW-1185">Reference proteome</keyword>
<evidence type="ECO:0000313" key="1">
    <source>
        <dbReference type="EMBL" id="MBD1373294.1"/>
    </source>
</evidence>
<dbReference type="Proteomes" id="UP000661691">
    <property type="component" value="Unassembled WGS sequence"/>
</dbReference>
<sequence length="93" mass="11205">MGVFVLLIKELEDDEKVIYQFGPDESRMGRMEFKKKKHKFYELDPVPECKDDFYIERAVISIIRYLRAEHGTFDAKELDFDKINFPDRWAYCS</sequence>
<gene>
    <name evidence="1" type="ORF">IC620_13140</name>
</gene>
<comment type="caution">
    <text evidence="1">The sequence shown here is derived from an EMBL/GenBank/DDBJ whole genome shotgun (WGS) entry which is preliminary data.</text>
</comment>
<accession>A0A926N6N0</accession>
<evidence type="ECO:0000313" key="2">
    <source>
        <dbReference type="Proteomes" id="UP000661691"/>
    </source>
</evidence>
<name>A0A926N6N0_9BACL</name>
<dbReference type="RefSeq" id="WP_191142421.1">
    <property type="nucleotide sequence ID" value="NZ_JACXAH010000021.1"/>
</dbReference>
<proteinExistence type="predicted"/>
<dbReference type="AlphaFoldDB" id="A0A926N6N0"/>
<organism evidence="1 2">
    <name type="scientific">Polycladospora coralii</name>
    <dbReference type="NCBI Taxonomy" id="2771432"/>
    <lineage>
        <taxon>Bacteria</taxon>
        <taxon>Bacillati</taxon>
        <taxon>Bacillota</taxon>
        <taxon>Bacilli</taxon>
        <taxon>Bacillales</taxon>
        <taxon>Thermoactinomycetaceae</taxon>
        <taxon>Polycladospora</taxon>
    </lineage>
</organism>
<protein>
    <submittedName>
        <fullName evidence="1">Uncharacterized protein</fullName>
    </submittedName>
</protein>
<dbReference type="EMBL" id="JACXAH010000021">
    <property type="protein sequence ID" value="MBD1373294.1"/>
    <property type="molecule type" value="Genomic_DNA"/>
</dbReference>
<reference evidence="1" key="1">
    <citation type="submission" date="2020-09" db="EMBL/GenBank/DDBJ databases">
        <title>A novel bacterium of genus Hazenella, isolated from South China Sea.</title>
        <authorList>
            <person name="Huang H."/>
            <person name="Mo K."/>
            <person name="Hu Y."/>
        </authorList>
    </citation>
    <scope>NUCLEOTIDE SEQUENCE</scope>
    <source>
        <strain evidence="1">IB182357</strain>
    </source>
</reference>